<dbReference type="AlphaFoldDB" id="A0A853BAN8"/>
<proteinExistence type="predicted"/>
<keyword evidence="3" id="KW-1185">Reference proteome</keyword>
<feature type="compositionally biased region" description="Basic and acidic residues" evidence="1">
    <location>
        <begin position="79"/>
        <end position="94"/>
    </location>
</feature>
<name>A0A853BAN8_9PSEU</name>
<dbReference type="RefSeq" id="WP_179775609.1">
    <property type="nucleotide sequence ID" value="NZ_JACCFK010000001.1"/>
</dbReference>
<gene>
    <name evidence="2" type="ORF">HNR02_005090</name>
</gene>
<evidence type="ECO:0000256" key="1">
    <source>
        <dbReference type="SAM" id="MobiDB-lite"/>
    </source>
</evidence>
<protein>
    <submittedName>
        <fullName evidence="2">Uncharacterized protein</fullName>
    </submittedName>
</protein>
<comment type="caution">
    <text evidence="2">The sequence shown here is derived from an EMBL/GenBank/DDBJ whole genome shotgun (WGS) entry which is preliminary data.</text>
</comment>
<feature type="compositionally biased region" description="Basic and acidic residues" evidence="1">
    <location>
        <begin position="49"/>
        <end position="63"/>
    </location>
</feature>
<dbReference type="Proteomes" id="UP000549616">
    <property type="component" value="Unassembled WGS sequence"/>
</dbReference>
<accession>A0A853BAN8</accession>
<reference evidence="2 3" key="1">
    <citation type="submission" date="2020-07" db="EMBL/GenBank/DDBJ databases">
        <title>Sequencing the genomes of 1000 actinobacteria strains.</title>
        <authorList>
            <person name="Klenk H.-P."/>
        </authorList>
    </citation>
    <scope>NUCLEOTIDE SEQUENCE [LARGE SCALE GENOMIC DNA]</scope>
    <source>
        <strain evidence="2 3">DSM 104006</strain>
    </source>
</reference>
<organism evidence="2 3">
    <name type="scientific">Amycolatopsis endophytica</name>
    <dbReference type="NCBI Taxonomy" id="860233"/>
    <lineage>
        <taxon>Bacteria</taxon>
        <taxon>Bacillati</taxon>
        <taxon>Actinomycetota</taxon>
        <taxon>Actinomycetes</taxon>
        <taxon>Pseudonocardiales</taxon>
        <taxon>Pseudonocardiaceae</taxon>
        <taxon>Amycolatopsis</taxon>
    </lineage>
</organism>
<sequence>MRAVAQVEHLVAPQQPSLSRANGEVVVHAPPASHPGNAGFSALPSGPIGEDRPHEVERREAGELPRSGGLSDGGNGLGDEVRDVRDECGARAGG</sequence>
<dbReference type="EMBL" id="JACCFK010000001">
    <property type="protein sequence ID" value="NYI91767.1"/>
    <property type="molecule type" value="Genomic_DNA"/>
</dbReference>
<evidence type="ECO:0000313" key="2">
    <source>
        <dbReference type="EMBL" id="NYI91767.1"/>
    </source>
</evidence>
<feature type="region of interest" description="Disordered" evidence="1">
    <location>
        <begin position="14"/>
        <end position="94"/>
    </location>
</feature>
<evidence type="ECO:0000313" key="3">
    <source>
        <dbReference type="Proteomes" id="UP000549616"/>
    </source>
</evidence>